<dbReference type="RefSeq" id="WP_209376497.1">
    <property type="nucleotide sequence ID" value="NZ_JAGIZA010000020.1"/>
</dbReference>
<sequence length="67" mass="6249">MAPSAAASDRLIDLEAGVDKVMISRAAFGIAAGVTSGLVANAAPAASGPGGGVLLHDNAVGGAGGLY</sequence>
<keyword evidence="2" id="KW-1185">Reference proteome</keyword>
<protein>
    <submittedName>
        <fullName evidence="1">Uncharacterized protein</fullName>
    </submittedName>
</protein>
<proteinExistence type="predicted"/>
<accession>A0A940S893</accession>
<reference evidence="1" key="1">
    <citation type="submission" date="2021-03" db="EMBL/GenBank/DDBJ databases">
        <authorList>
            <person name="So Y."/>
        </authorList>
    </citation>
    <scope>NUCLEOTIDE SEQUENCE</scope>
    <source>
        <strain evidence="1">SG15</strain>
    </source>
</reference>
<dbReference type="EMBL" id="JAGIZA010000020">
    <property type="protein sequence ID" value="MBP0495700.1"/>
    <property type="molecule type" value="Genomic_DNA"/>
</dbReference>
<organism evidence="1 2">
    <name type="scientific">Roseomonas indoligenes</name>
    <dbReference type="NCBI Taxonomy" id="2820811"/>
    <lineage>
        <taxon>Bacteria</taxon>
        <taxon>Pseudomonadati</taxon>
        <taxon>Pseudomonadota</taxon>
        <taxon>Alphaproteobacteria</taxon>
        <taxon>Acetobacterales</taxon>
        <taxon>Roseomonadaceae</taxon>
        <taxon>Roseomonas</taxon>
    </lineage>
</organism>
<name>A0A940S893_9PROT</name>
<evidence type="ECO:0000313" key="1">
    <source>
        <dbReference type="EMBL" id="MBP0495700.1"/>
    </source>
</evidence>
<dbReference type="Proteomes" id="UP000677537">
    <property type="component" value="Unassembled WGS sequence"/>
</dbReference>
<evidence type="ECO:0000313" key="2">
    <source>
        <dbReference type="Proteomes" id="UP000677537"/>
    </source>
</evidence>
<gene>
    <name evidence="1" type="ORF">J5Y10_23150</name>
</gene>
<comment type="caution">
    <text evidence="1">The sequence shown here is derived from an EMBL/GenBank/DDBJ whole genome shotgun (WGS) entry which is preliminary data.</text>
</comment>
<dbReference type="AlphaFoldDB" id="A0A940S893"/>